<feature type="non-terminal residue" evidence="1">
    <location>
        <position position="114"/>
    </location>
</feature>
<name>A0A8T9BS53_9HELO</name>
<accession>A0A8T9BS53</accession>
<dbReference type="EMBL" id="QGMK01002548">
    <property type="protein sequence ID" value="TVY57718.1"/>
    <property type="molecule type" value="Genomic_DNA"/>
</dbReference>
<keyword evidence="2" id="KW-1185">Reference proteome</keyword>
<dbReference type="SUPFAM" id="SSF55729">
    <property type="entry name" value="Acyl-CoA N-acyltransferases (Nat)"/>
    <property type="match status" value="1"/>
</dbReference>
<sequence>MTAPKITLAPATLQDFYTLATLENRVFWDDNFSNIAFGPDRGSPENIQLRAASLEASLTKEGQSWRYVKAVDGSGTVVGWAGWGVVTQEGKEKEVVKKEMEEVQMGRGWGVGAD</sequence>
<comment type="caution">
    <text evidence="1">The sequence shown here is derived from an EMBL/GenBank/DDBJ whole genome shotgun (WGS) entry which is preliminary data.</text>
</comment>
<proteinExistence type="predicted"/>
<evidence type="ECO:0000313" key="2">
    <source>
        <dbReference type="Proteomes" id="UP000469558"/>
    </source>
</evidence>
<reference evidence="1 2" key="1">
    <citation type="submission" date="2018-05" db="EMBL/GenBank/DDBJ databases">
        <title>Genome sequencing and assembly of the regulated plant pathogen Lachnellula willkommii and related sister species for the development of diagnostic species identification markers.</title>
        <authorList>
            <person name="Giroux E."/>
            <person name="Bilodeau G."/>
        </authorList>
    </citation>
    <scope>NUCLEOTIDE SEQUENCE [LARGE SCALE GENOMIC DNA]</scope>
    <source>
        <strain evidence="1 2">CBS 268.59</strain>
    </source>
</reference>
<protein>
    <submittedName>
        <fullName evidence="1">Uncharacterized protein</fullName>
    </submittedName>
</protein>
<dbReference type="Gene3D" id="3.40.630.30">
    <property type="match status" value="1"/>
</dbReference>
<evidence type="ECO:0000313" key="1">
    <source>
        <dbReference type="EMBL" id="TVY57718.1"/>
    </source>
</evidence>
<dbReference type="Proteomes" id="UP000469558">
    <property type="component" value="Unassembled WGS sequence"/>
</dbReference>
<dbReference type="AlphaFoldDB" id="A0A8T9BS53"/>
<gene>
    <name evidence="1" type="ORF">LSUE1_G008650</name>
</gene>
<dbReference type="InterPro" id="IPR016181">
    <property type="entry name" value="Acyl_CoA_acyltransferase"/>
</dbReference>
<dbReference type="OrthoDB" id="2832510at2759"/>
<organism evidence="1 2">
    <name type="scientific">Lachnellula suecica</name>
    <dbReference type="NCBI Taxonomy" id="602035"/>
    <lineage>
        <taxon>Eukaryota</taxon>
        <taxon>Fungi</taxon>
        <taxon>Dikarya</taxon>
        <taxon>Ascomycota</taxon>
        <taxon>Pezizomycotina</taxon>
        <taxon>Leotiomycetes</taxon>
        <taxon>Helotiales</taxon>
        <taxon>Lachnaceae</taxon>
        <taxon>Lachnellula</taxon>
    </lineage>
</organism>